<evidence type="ECO:0000313" key="2">
    <source>
        <dbReference type="Proteomes" id="UP000189681"/>
    </source>
</evidence>
<evidence type="ECO:0000313" key="1">
    <source>
        <dbReference type="EMBL" id="OOP56968.1"/>
    </source>
</evidence>
<organism evidence="1 2">
    <name type="scientific">Candidatus Brocadia carolinensis</name>
    <dbReference type="NCBI Taxonomy" id="1004156"/>
    <lineage>
        <taxon>Bacteria</taxon>
        <taxon>Pseudomonadati</taxon>
        <taxon>Planctomycetota</taxon>
        <taxon>Candidatus Brocadiia</taxon>
        <taxon>Candidatus Brocadiales</taxon>
        <taxon>Candidatus Brocadiaceae</taxon>
        <taxon>Candidatus Brocadia</taxon>
    </lineage>
</organism>
<dbReference type="Proteomes" id="UP000189681">
    <property type="component" value="Unassembled WGS sequence"/>
</dbReference>
<comment type="caution">
    <text evidence="1">The sequence shown here is derived from an EMBL/GenBank/DDBJ whole genome shotgun (WGS) entry which is preliminary data.</text>
</comment>
<dbReference type="AlphaFoldDB" id="A0A1V4AV14"/>
<sequence>MTRLYINAILNAILNQTVREASGGLSLYFGFYNNERLYQSHESRTPAMLYFRDKKAWKGEVIRNIELTGYKWQGSKD</sequence>
<name>A0A1V4AV14_9BACT</name>
<dbReference type="EMBL" id="AYTS01000053">
    <property type="protein sequence ID" value="OOP56968.1"/>
    <property type="molecule type" value="Genomic_DNA"/>
</dbReference>
<protein>
    <submittedName>
        <fullName evidence="1">Uncharacterized protein</fullName>
    </submittedName>
</protein>
<accession>A0A1V4AV14</accession>
<proteinExistence type="predicted"/>
<gene>
    <name evidence="1" type="ORF">AYP45_05985</name>
</gene>
<reference evidence="1 2" key="1">
    <citation type="journal article" date="2017" name="Water Res.">
        <title>Discovery and metagenomic analysis of an anammox bacterial enrichment related to Candidatus "Brocadia caroliniensis" in a full-scale glycerol-fed nitritation-denitritation separate centrate treatment process.</title>
        <authorList>
            <person name="Park H."/>
            <person name="Brotto A.C."/>
            <person name="van Loosdrecht M.C."/>
            <person name="Chandran K."/>
        </authorList>
    </citation>
    <scope>NUCLEOTIDE SEQUENCE [LARGE SCALE GENOMIC DNA]</scope>
    <source>
        <strain evidence="1">26THWARD</strain>
    </source>
</reference>